<evidence type="ECO:0000313" key="1">
    <source>
        <dbReference type="EMBL" id="CAG8673456.1"/>
    </source>
</evidence>
<dbReference type="OrthoDB" id="2371799at2759"/>
<dbReference type="AlphaFoldDB" id="A0A9N9EIR8"/>
<gene>
    <name evidence="1" type="ORF">AGERDE_LOCUS12362</name>
</gene>
<dbReference type="Proteomes" id="UP000789831">
    <property type="component" value="Unassembled WGS sequence"/>
</dbReference>
<protein>
    <submittedName>
        <fullName evidence="1">11360_t:CDS:1</fullName>
    </submittedName>
</protein>
<feature type="non-terminal residue" evidence="1">
    <location>
        <position position="1"/>
    </location>
</feature>
<organism evidence="1 2">
    <name type="scientific">Ambispora gerdemannii</name>
    <dbReference type="NCBI Taxonomy" id="144530"/>
    <lineage>
        <taxon>Eukaryota</taxon>
        <taxon>Fungi</taxon>
        <taxon>Fungi incertae sedis</taxon>
        <taxon>Mucoromycota</taxon>
        <taxon>Glomeromycotina</taxon>
        <taxon>Glomeromycetes</taxon>
        <taxon>Archaeosporales</taxon>
        <taxon>Ambisporaceae</taxon>
        <taxon>Ambispora</taxon>
    </lineage>
</organism>
<dbReference type="EMBL" id="CAJVPL010008232">
    <property type="protein sequence ID" value="CAG8673456.1"/>
    <property type="molecule type" value="Genomic_DNA"/>
</dbReference>
<accession>A0A9N9EIR8</accession>
<evidence type="ECO:0000313" key="2">
    <source>
        <dbReference type="Proteomes" id="UP000789831"/>
    </source>
</evidence>
<keyword evidence="2" id="KW-1185">Reference proteome</keyword>
<reference evidence="1" key="1">
    <citation type="submission" date="2021-06" db="EMBL/GenBank/DDBJ databases">
        <authorList>
            <person name="Kallberg Y."/>
            <person name="Tangrot J."/>
            <person name="Rosling A."/>
        </authorList>
    </citation>
    <scope>NUCLEOTIDE SEQUENCE</scope>
    <source>
        <strain evidence="1">MT106</strain>
    </source>
</reference>
<comment type="caution">
    <text evidence="1">The sequence shown here is derived from an EMBL/GenBank/DDBJ whole genome shotgun (WGS) entry which is preliminary data.</text>
</comment>
<proteinExistence type="predicted"/>
<name>A0A9N9EIR8_9GLOM</name>
<sequence>LYAWLDTLQEQWQSAYNRICATIQITRENCDPIRSRRQESEPALLSTDFIDNSVGRNMPSLDVLHQPTSSEGNATRAEQVLCKVSGTLSREDSKDGTNLIVPSSNSKSHIFETKRENIEVHVRCVDSLQNSEKGSASIESKNNEDITMGFGACPNQRTIGALQTSFGKLFRIGTMGDVMWTTEIPTKPCCFVFAHPCPTKGRGTNGDQESMSKCDEQNEAFCNNTLMVVDTFVNDTDRRHLASFIGCELPSDSGDPKGLKLYILWVAKFGFNHIIIIGEIDYGMIFLDCYGRVFMWEDMMQVLWPMGDSLEEVKLNHGKDKLFWVVEDDGIVYEFEPPPERA</sequence>
<feature type="non-terminal residue" evidence="1">
    <location>
        <position position="342"/>
    </location>
</feature>